<keyword evidence="2" id="KW-1185">Reference proteome</keyword>
<keyword evidence="1" id="KW-0547">Nucleotide-binding</keyword>
<dbReference type="EMBL" id="PKPP01008585">
    <property type="protein sequence ID" value="PWA50311.1"/>
    <property type="molecule type" value="Genomic_DNA"/>
</dbReference>
<dbReference type="Proteomes" id="UP000245207">
    <property type="component" value="Unassembled WGS sequence"/>
</dbReference>
<sequence length="469" mass="52322">MKRKIKNACLNVCQSSNSNDAIGIDASANPPLRRNSRLCKGNVQQQNTSDVNLHSVGQENVHQIEQSVTLPGVFKSKRLKQAMSVTSCHVDAVENTMSKVNTGEHLLESDIRTTLEHTCYSQSNNANHGTINHHGQPTCTMNKGRLNQTTKSNRSCTKKAHAAKVSTHSVSTNHSPTVSFTDHLTANVQQPLLQLEKDKTAMPSNIGPSCMRQESLPLHGSTNSATTVVQQSSLRINEAETVNASSHIHQNRRKQHQLLIALKDMFDNSAQQPDASPVYEDLGDCTYTCRYYKAAFWHGSDRAALDPTIVEGLIEFLDHHNELVQIFRTARDKCTEADVPDFKVRLYNGDGARTYELPTSDALGAIVFDSGPATESDYDVIIEYKDGPPKRINKLHQSYMSLQFLLIFIYGQPGYHTNLKLRSADPNEKMKRVSMNAFYTYQLHPRHDQPIAFVGQILARYGAYRAASQ</sequence>
<keyword evidence="1" id="KW-0347">Helicase</keyword>
<keyword evidence="1" id="KW-0067">ATP-binding</keyword>
<evidence type="ECO:0000313" key="1">
    <source>
        <dbReference type="EMBL" id="PWA50311.1"/>
    </source>
</evidence>
<gene>
    <name evidence="1" type="ORF">CTI12_AA454260</name>
</gene>
<dbReference type="AlphaFoldDB" id="A0A2U1LMT3"/>
<dbReference type="OrthoDB" id="2272314at2759"/>
<dbReference type="GO" id="GO:0004386">
    <property type="term" value="F:helicase activity"/>
    <property type="evidence" value="ECO:0007669"/>
    <property type="project" value="UniProtKB-KW"/>
</dbReference>
<comment type="caution">
    <text evidence="1">The sequence shown here is derived from an EMBL/GenBank/DDBJ whole genome shotgun (WGS) entry which is preliminary data.</text>
</comment>
<keyword evidence="1" id="KW-0378">Hydrolase</keyword>
<name>A0A2U1LMT3_ARTAN</name>
<organism evidence="1 2">
    <name type="scientific">Artemisia annua</name>
    <name type="common">Sweet wormwood</name>
    <dbReference type="NCBI Taxonomy" id="35608"/>
    <lineage>
        <taxon>Eukaryota</taxon>
        <taxon>Viridiplantae</taxon>
        <taxon>Streptophyta</taxon>
        <taxon>Embryophyta</taxon>
        <taxon>Tracheophyta</taxon>
        <taxon>Spermatophyta</taxon>
        <taxon>Magnoliopsida</taxon>
        <taxon>eudicotyledons</taxon>
        <taxon>Gunneridae</taxon>
        <taxon>Pentapetalae</taxon>
        <taxon>asterids</taxon>
        <taxon>campanulids</taxon>
        <taxon>Asterales</taxon>
        <taxon>Asteraceae</taxon>
        <taxon>Asteroideae</taxon>
        <taxon>Anthemideae</taxon>
        <taxon>Artemisiinae</taxon>
        <taxon>Artemisia</taxon>
    </lineage>
</organism>
<proteinExistence type="predicted"/>
<dbReference type="PANTHER" id="PTHR45786">
    <property type="entry name" value="DNA BINDING PROTEIN-LIKE"/>
    <property type="match status" value="1"/>
</dbReference>
<dbReference type="PANTHER" id="PTHR45786:SF74">
    <property type="entry name" value="ATP-DEPENDENT DNA HELICASE"/>
    <property type="match status" value="1"/>
</dbReference>
<protein>
    <submittedName>
        <fullName evidence="1">Helitron helicase-like domain-containing protein</fullName>
    </submittedName>
</protein>
<evidence type="ECO:0000313" key="2">
    <source>
        <dbReference type="Proteomes" id="UP000245207"/>
    </source>
</evidence>
<accession>A0A2U1LMT3</accession>
<reference evidence="1 2" key="1">
    <citation type="journal article" date="2018" name="Mol. Plant">
        <title>The genome of Artemisia annua provides insight into the evolution of Asteraceae family and artemisinin biosynthesis.</title>
        <authorList>
            <person name="Shen Q."/>
            <person name="Zhang L."/>
            <person name="Liao Z."/>
            <person name="Wang S."/>
            <person name="Yan T."/>
            <person name="Shi P."/>
            <person name="Liu M."/>
            <person name="Fu X."/>
            <person name="Pan Q."/>
            <person name="Wang Y."/>
            <person name="Lv Z."/>
            <person name="Lu X."/>
            <person name="Zhang F."/>
            <person name="Jiang W."/>
            <person name="Ma Y."/>
            <person name="Chen M."/>
            <person name="Hao X."/>
            <person name="Li L."/>
            <person name="Tang Y."/>
            <person name="Lv G."/>
            <person name="Zhou Y."/>
            <person name="Sun X."/>
            <person name="Brodelius P.E."/>
            <person name="Rose J.K.C."/>
            <person name="Tang K."/>
        </authorList>
    </citation>
    <scope>NUCLEOTIDE SEQUENCE [LARGE SCALE GENOMIC DNA]</scope>
    <source>
        <strain evidence="2">cv. Huhao1</strain>
        <tissue evidence="1">Leaf</tissue>
    </source>
</reference>